<reference evidence="1" key="1">
    <citation type="submission" date="2021-06" db="EMBL/GenBank/DDBJ databases">
        <authorList>
            <person name="Kallberg Y."/>
            <person name="Tangrot J."/>
            <person name="Rosling A."/>
        </authorList>
    </citation>
    <scope>NUCLEOTIDE SEQUENCE</scope>
    <source>
        <strain evidence="1">CL356</strain>
    </source>
</reference>
<dbReference type="EMBL" id="CAJVPT010028696">
    <property type="protein sequence ID" value="CAG8687543.1"/>
    <property type="molecule type" value="Genomic_DNA"/>
</dbReference>
<sequence length="108" mass="11903">IAWILVPTFVVSLYISISRWNHRMTPPPSTPMSSANPPPPKPHSPQKGVLRDGFLVFNDNSKSSGKRMSLYSHSNRSTPHVRTFSCPNSFGNSTPNLLSDSSSTATQY</sequence>
<accession>A0ACA9P3C9</accession>
<name>A0ACA9P3C9_9GLOM</name>
<dbReference type="Proteomes" id="UP000789525">
    <property type="component" value="Unassembled WGS sequence"/>
</dbReference>
<keyword evidence="2" id="KW-1185">Reference proteome</keyword>
<evidence type="ECO:0000313" key="1">
    <source>
        <dbReference type="EMBL" id="CAG8687543.1"/>
    </source>
</evidence>
<gene>
    <name evidence="1" type="ORF">ACOLOM_LOCUS9673</name>
</gene>
<feature type="non-terminal residue" evidence="1">
    <location>
        <position position="1"/>
    </location>
</feature>
<proteinExistence type="predicted"/>
<comment type="caution">
    <text evidence="1">The sequence shown here is derived from an EMBL/GenBank/DDBJ whole genome shotgun (WGS) entry which is preliminary data.</text>
</comment>
<protein>
    <submittedName>
        <fullName evidence="1">15980_t:CDS:1</fullName>
    </submittedName>
</protein>
<organism evidence="1 2">
    <name type="scientific">Acaulospora colombiana</name>
    <dbReference type="NCBI Taxonomy" id="27376"/>
    <lineage>
        <taxon>Eukaryota</taxon>
        <taxon>Fungi</taxon>
        <taxon>Fungi incertae sedis</taxon>
        <taxon>Mucoromycota</taxon>
        <taxon>Glomeromycotina</taxon>
        <taxon>Glomeromycetes</taxon>
        <taxon>Diversisporales</taxon>
        <taxon>Acaulosporaceae</taxon>
        <taxon>Acaulospora</taxon>
    </lineage>
</organism>
<evidence type="ECO:0000313" key="2">
    <source>
        <dbReference type="Proteomes" id="UP000789525"/>
    </source>
</evidence>